<keyword evidence="2" id="KW-1185">Reference proteome</keyword>
<reference evidence="1" key="1">
    <citation type="submission" date="2022-08" db="EMBL/GenBank/DDBJ databases">
        <authorList>
            <consortium name="DOE Joint Genome Institute"/>
            <person name="Min B."/>
            <person name="Riley R."/>
            <person name="Sierra-Patev S."/>
            <person name="Naranjo-Ortiz M."/>
            <person name="Looney B."/>
            <person name="Konkel Z."/>
            <person name="Slot J.C."/>
            <person name="Sakamoto Y."/>
            <person name="Steenwyk J.L."/>
            <person name="Rokas A."/>
            <person name="Carro J."/>
            <person name="Camarero S."/>
            <person name="Ferreira P."/>
            <person name="Molpeceres G."/>
            <person name="Ruiz-Duenas F.J."/>
            <person name="Serrano A."/>
            <person name="Henrissat B."/>
            <person name="Drula E."/>
            <person name="Hughes K.W."/>
            <person name="Mata J.L."/>
            <person name="Ishikawa N.K."/>
            <person name="Vargas-Isla R."/>
            <person name="Ushijima S."/>
            <person name="Smith C.A."/>
            <person name="Ahrendt S."/>
            <person name="Andreopoulos W."/>
            <person name="He G."/>
            <person name="Labutti K."/>
            <person name="Lipzen A."/>
            <person name="Ng V."/>
            <person name="Sandor L."/>
            <person name="Barry K."/>
            <person name="Martinez A.T."/>
            <person name="Xiao Y."/>
            <person name="Gibbons J.G."/>
            <person name="Terashima K."/>
            <person name="Hibbett D.S."/>
            <person name="Grigoriev I.V."/>
        </authorList>
    </citation>
    <scope>NUCLEOTIDE SEQUENCE</scope>
    <source>
        <strain evidence="1">TFB9207</strain>
    </source>
</reference>
<organism evidence="1 2">
    <name type="scientific">Lentinula raphanica</name>
    <dbReference type="NCBI Taxonomy" id="153919"/>
    <lineage>
        <taxon>Eukaryota</taxon>
        <taxon>Fungi</taxon>
        <taxon>Dikarya</taxon>
        <taxon>Basidiomycota</taxon>
        <taxon>Agaricomycotina</taxon>
        <taxon>Agaricomycetes</taxon>
        <taxon>Agaricomycetidae</taxon>
        <taxon>Agaricales</taxon>
        <taxon>Marasmiineae</taxon>
        <taxon>Omphalotaceae</taxon>
        <taxon>Lentinula</taxon>
    </lineage>
</organism>
<evidence type="ECO:0008006" key="3">
    <source>
        <dbReference type="Google" id="ProtNLM"/>
    </source>
</evidence>
<gene>
    <name evidence="1" type="ORF">F5878DRAFT_706547</name>
</gene>
<dbReference type="AlphaFoldDB" id="A0AA38PJJ5"/>
<proteinExistence type="predicted"/>
<sequence>MGSSLEQVSLDPESDYTLLRQLSQDFLPYEPHDISIKALVGILNRNDVLVRTGCGSGKTGIIAFLALALPRIHEIIPSFKPWFHDNPVLLVICPTNTLELDIESKLRKLEVDAVALNADILHVKVGTRCQQAGMLIRRSGSNRGPGNTPRLLADSNSEVTTTSIVVRIGQK</sequence>
<evidence type="ECO:0000313" key="2">
    <source>
        <dbReference type="Proteomes" id="UP001163846"/>
    </source>
</evidence>
<name>A0AA38PJJ5_9AGAR</name>
<accession>A0AA38PJJ5</accession>
<dbReference type="EMBL" id="MU805966">
    <property type="protein sequence ID" value="KAJ3843823.1"/>
    <property type="molecule type" value="Genomic_DNA"/>
</dbReference>
<dbReference type="SUPFAM" id="SSF52540">
    <property type="entry name" value="P-loop containing nucleoside triphosphate hydrolases"/>
    <property type="match status" value="1"/>
</dbReference>
<protein>
    <recommendedName>
        <fullName evidence="3">DEAD/DEAH box helicase domain-containing protein</fullName>
    </recommendedName>
</protein>
<dbReference type="Gene3D" id="3.40.50.300">
    <property type="entry name" value="P-loop containing nucleotide triphosphate hydrolases"/>
    <property type="match status" value="1"/>
</dbReference>
<comment type="caution">
    <text evidence="1">The sequence shown here is derived from an EMBL/GenBank/DDBJ whole genome shotgun (WGS) entry which is preliminary data.</text>
</comment>
<evidence type="ECO:0000313" key="1">
    <source>
        <dbReference type="EMBL" id="KAJ3843823.1"/>
    </source>
</evidence>
<dbReference type="InterPro" id="IPR027417">
    <property type="entry name" value="P-loop_NTPase"/>
</dbReference>
<dbReference type="Proteomes" id="UP001163846">
    <property type="component" value="Unassembled WGS sequence"/>
</dbReference>